<keyword evidence="3" id="KW-0378">Hydrolase</keyword>
<evidence type="ECO:0000256" key="2">
    <source>
        <dbReference type="ARBA" id="ARBA00022487"/>
    </source>
</evidence>
<dbReference type="Pfam" id="PF00135">
    <property type="entry name" value="COesterase"/>
    <property type="match status" value="1"/>
</dbReference>
<dbReference type="Proteomes" id="UP001458880">
    <property type="component" value="Unassembled WGS sequence"/>
</dbReference>
<evidence type="ECO:0000313" key="10">
    <source>
        <dbReference type="Proteomes" id="UP001458880"/>
    </source>
</evidence>
<dbReference type="AlphaFoldDB" id="A0AAW1KLN4"/>
<feature type="domain" description="Carboxylesterase type B" evidence="8">
    <location>
        <begin position="524"/>
        <end position="1000"/>
    </location>
</feature>
<feature type="region of interest" description="Disordered" evidence="5">
    <location>
        <begin position="58"/>
        <end position="517"/>
    </location>
</feature>
<accession>A0AAW1KLN4</accession>
<evidence type="ECO:0000256" key="7">
    <source>
        <dbReference type="SAM" id="SignalP"/>
    </source>
</evidence>
<keyword evidence="6" id="KW-0812">Transmembrane</keyword>
<comment type="caution">
    <text evidence="9">The sequence shown here is derived from an EMBL/GenBank/DDBJ whole genome shotgun (WGS) entry which is preliminary data.</text>
</comment>
<sequence length="1162" mass="120721">MARKKVLILKVILLLVICENQAARLPDNTQYDGVPDVYNNQAILITYKQDGYRYNDQENKVGSIDEPENGGPGEGPGSPEDENGGPGEGPGSPEDQNGGPGEGPGSPEDENGGPGEGPGSPEDQNGGPGEGPGSAEDENGGPGEGPGSPEDENGGPGEGPGSAEDENGGPGEGPGSPEDENGGPGEGPGSTEDENGGPGEGPGSPEDENGGEGPGSPEDENGGPGEGPDSVEDENGGPGEGPGSPEDENGGPGEGPGSPEDENGGPGEGPGSAEDENGGPGEGPGSPEDENGGPGEGPGSAEDENGGPGEGPGSPEDENGGPGEGPGSPEDENGGPGEGPGSPEDENGGPGEGPGSPEDENGGPGEGPGSPEDENGGPGEGPGSVEDENGGPGEGPGSPEDENGGPGEGPGSAEDENGGPGEGPGSAEDENGGPGEVPGSAEDENGGPGEVPGSAEDENGGPGEGPGSAEDENGGPGEGPGSPEDENGDPGEGPGSAEDENGGPGEEDSQEEDDGDTEYELAPSIEIDGLGSLTGIVIHDRLQSPIYAYLKIPYAKQPIGDLRFAAPELPEGLGDRNPREDMPFCMQYNRENEIIGLEDCLYLNVYVPASVHDSDEDKPVMVFFHGDNFDKGSGRLNEFDPRFLLTEDVILVTVNYRLGIFGFLNFQHDEGGISGNAGLKDQRMALQWIKTHISKFNGDHKNVCLFGQGAGAASVHLHILSPKSKDLFHKAILQSGTALSPWALGSKNNGIQLADRLGFTTTNQDLMLYNLRARTAPQILTAATNISNDMRIPESPWSPFAGPIVETPDDEETGFLIDDPINIIESGEYNDVPLIIGFTDSEGIGVEQVLKSKYLWNREIDLFNLIPTELPINRDTTASEEIKRRLIEFYVEDDEGPIDLVALFTDVFFGFPAFRTALAHAEKSEKDIFFYKFSADTELNIFRARDKPPAGTTGASHGDDLGYLFSTPLTPDTLDLASIAAMERVVKIWTTFATSGKPTIAEVPEEPESPEEPEEPESPEEPEEPEEPESPEGPEEPEEPEDPEEPESPEGPGSPEEPEEPEEPESPEGPEEPEDNNEGLQHESRSVSLSDPETWLPFTTDYAHYASIQTDNTQISSDPNSDSMELWVSIYKDFIDGSAAVHAISVVLTLCIVAVHIIVNQY</sequence>
<dbReference type="EMBL" id="JASPKY010000199">
    <property type="protein sequence ID" value="KAK9721455.1"/>
    <property type="molecule type" value="Genomic_DNA"/>
</dbReference>
<feature type="chain" id="PRO_5043923498" evidence="7">
    <location>
        <begin position="23"/>
        <end position="1162"/>
    </location>
</feature>
<keyword evidence="10" id="KW-1185">Reference proteome</keyword>
<dbReference type="InterPro" id="IPR029058">
    <property type="entry name" value="AB_hydrolase_fold"/>
</dbReference>
<organism evidence="9 10">
    <name type="scientific">Popillia japonica</name>
    <name type="common">Japanese beetle</name>
    <dbReference type="NCBI Taxonomy" id="7064"/>
    <lineage>
        <taxon>Eukaryota</taxon>
        <taxon>Metazoa</taxon>
        <taxon>Ecdysozoa</taxon>
        <taxon>Arthropoda</taxon>
        <taxon>Hexapoda</taxon>
        <taxon>Insecta</taxon>
        <taxon>Pterygota</taxon>
        <taxon>Neoptera</taxon>
        <taxon>Endopterygota</taxon>
        <taxon>Coleoptera</taxon>
        <taxon>Polyphaga</taxon>
        <taxon>Scarabaeiformia</taxon>
        <taxon>Scarabaeidae</taxon>
        <taxon>Rutelinae</taxon>
        <taxon>Popillia</taxon>
    </lineage>
</organism>
<keyword evidence="6" id="KW-0472">Membrane</keyword>
<comment type="similarity">
    <text evidence="1">Belongs to the type-B carboxylesterase/lipase family.</text>
</comment>
<dbReference type="SUPFAM" id="SSF53474">
    <property type="entry name" value="alpha/beta-Hydrolases"/>
    <property type="match status" value="1"/>
</dbReference>
<feature type="transmembrane region" description="Helical" evidence="6">
    <location>
        <begin position="1139"/>
        <end position="1159"/>
    </location>
</feature>
<dbReference type="InterPro" id="IPR019819">
    <property type="entry name" value="Carboxylesterase_B_CS"/>
</dbReference>
<keyword evidence="4" id="KW-0325">Glycoprotein</keyword>
<keyword evidence="6" id="KW-1133">Transmembrane helix</keyword>
<proteinExistence type="inferred from homology"/>
<feature type="compositionally biased region" description="Acidic residues" evidence="5">
    <location>
        <begin position="497"/>
        <end position="517"/>
    </location>
</feature>
<gene>
    <name evidence="9" type="ORF">QE152_g21547</name>
</gene>
<evidence type="ECO:0000256" key="3">
    <source>
        <dbReference type="ARBA" id="ARBA00022801"/>
    </source>
</evidence>
<evidence type="ECO:0000256" key="1">
    <source>
        <dbReference type="ARBA" id="ARBA00005964"/>
    </source>
</evidence>
<dbReference type="InterPro" id="IPR002018">
    <property type="entry name" value="CarbesteraseB"/>
</dbReference>
<evidence type="ECO:0000313" key="9">
    <source>
        <dbReference type="EMBL" id="KAK9721455.1"/>
    </source>
</evidence>
<evidence type="ECO:0000256" key="5">
    <source>
        <dbReference type="SAM" id="MobiDB-lite"/>
    </source>
</evidence>
<dbReference type="PROSITE" id="PS00941">
    <property type="entry name" value="CARBOXYLESTERASE_B_2"/>
    <property type="match status" value="1"/>
</dbReference>
<reference evidence="9 10" key="1">
    <citation type="journal article" date="2024" name="BMC Genomics">
        <title>De novo assembly and annotation of Popillia japonica's genome with initial clues to its potential as an invasive pest.</title>
        <authorList>
            <person name="Cucini C."/>
            <person name="Boschi S."/>
            <person name="Funari R."/>
            <person name="Cardaioli E."/>
            <person name="Iannotti N."/>
            <person name="Marturano G."/>
            <person name="Paoli F."/>
            <person name="Bruttini M."/>
            <person name="Carapelli A."/>
            <person name="Frati F."/>
            <person name="Nardi F."/>
        </authorList>
    </citation>
    <scope>NUCLEOTIDE SEQUENCE [LARGE SCALE GENOMIC DNA]</scope>
    <source>
        <strain evidence="9">DMR45628</strain>
    </source>
</reference>
<dbReference type="PANTHER" id="PTHR43142:SF1">
    <property type="entry name" value="CARBOXYLIC ESTER HYDROLASE"/>
    <property type="match status" value="1"/>
</dbReference>
<protein>
    <submittedName>
        <fullName evidence="9">Carboxylesterase family</fullName>
    </submittedName>
</protein>
<evidence type="ECO:0000256" key="6">
    <source>
        <dbReference type="SAM" id="Phobius"/>
    </source>
</evidence>
<keyword evidence="7" id="KW-0732">Signal</keyword>
<dbReference type="Gene3D" id="3.40.50.1820">
    <property type="entry name" value="alpha/beta hydrolase"/>
    <property type="match status" value="1"/>
</dbReference>
<dbReference type="PANTHER" id="PTHR43142">
    <property type="entry name" value="CARBOXYLIC ESTER HYDROLASE"/>
    <property type="match status" value="1"/>
</dbReference>
<feature type="signal peptide" evidence="7">
    <location>
        <begin position="1"/>
        <end position="22"/>
    </location>
</feature>
<feature type="compositionally biased region" description="Acidic residues" evidence="5">
    <location>
        <begin position="1003"/>
        <end position="1048"/>
    </location>
</feature>
<dbReference type="GO" id="GO:0052689">
    <property type="term" value="F:carboxylic ester hydrolase activity"/>
    <property type="evidence" value="ECO:0007669"/>
    <property type="project" value="UniProtKB-KW"/>
</dbReference>
<name>A0AAW1KLN4_POPJA</name>
<evidence type="ECO:0000259" key="8">
    <source>
        <dbReference type="Pfam" id="PF00135"/>
    </source>
</evidence>
<feature type="region of interest" description="Disordered" evidence="5">
    <location>
        <begin position="997"/>
        <end position="1093"/>
    </location>
</feature>
<evidence type="ECO:0000256" key="4">
    <source>
        <dbReference type="ARBA" id="ARBA00023180"/>
    </source>
</evidence>
<keyword evidence="2" id="KW-0719">Serine esterase</keyword>
<feature type="compositionally biased region" description="Acidic residues" evidence="5">
    <location>
        <begin position="1056"/>
        <end position="1077"/>
    </location>
</feature>